<feature type="domain" description="Phosphotransferase system enzyme I N-terminal" evidence="23">
    <location>
        <begin position="26"/>
        <end position="147"/>
    </location>
</feature>
<comment type="catalytic activity">
    <reaction evidence="1 17">
        <text>L-histidyl-[protein] + phosphoenolpyruvate = N(pros)-phospho-L-histidyl-[protein] + pyruvate</text>
        <dbReference type="Rhea" id="RHEA:23880"/>
        <dbReference type="Rhea" id="RHEA-COMP:9745"/>
        <dbReference type="Rhea" id="RHEA-COMP:9746"/>
        <dbReference type="ChEBI" id="CHEBI:15361"/>
        <dbReference type="ChEBI" id="CHEBI:29979"/>
        <dbReference type="ChEBI" id="CHEBI:58702"/>
        <dbReference type="ChEBI" id="CHEBI:64837"/>
        <dbReference type="EC" id="2.7.3.9"/>
    </reaction>
</comment>
<dbReference type="InterPro" id="IPR006318">
    <property type="entry name" value="PTS_EI-like"/>
</dbReference>
<accession>A0A1T4VP32</accession>
<evidence type="ECO:0000256" key="11">
    <source>
        <dbReference type="ARBA" id="ARBA00022679"/>
    </source>
</evidence>
<dbReference type="InterPro" id="IPR008731">
    <property type="entry name" value="PTS_EIN"/>
</dbReference>
<evidence type="ECO:0000256" key="14">
    <source>
        <dbReference type="ARBA" id="ARBA00022777"/>
    </source>
</evidence>
<dbReference type="InterPro" id="IPR040442">
    <property type="entry name" value="Pyrv_kinase-like_dom_sf"/>
</dbReference>
<evidence type="ECO:0000256" key="16">
    <source>
        <dbReference type="ARBA" id="ARBA00033235"/>
    </source>
</evidence>
<evidence type="ECO:0000256" key="5">
    <source>
        <dbReference type="ARBA" id="ARBA00007837"/>
    </source>
</evidence>
<feature type="binding site" evidence="20">
    <location>
        <position position="457"/>
    </location>
    <ligand>
        <name>Mg(2+)</name>
        <dbReference type="ChEBI" id="CHEBI:18420"/>
    </ligand>
</feature>
<evidence type="ECO:0000313" key="24">
    <source>
        <dbReference type="EMBL" id="SKA66720.1"/>
    </source>
</evidence>
<dbReference type="InterPro" id="IPR008279">
    <property type="entry name" value="PEP-util_enz_mobile_dom"/>
</dbReference>
<protein>
    <recommendedName>
        <fullName evidence="7 17">Phosphoenolpyruvate-protein phosphotransferase</fullName>
        <ecNumber evidence="6 17">2.7.3.9</ecNumber>
    </recommendedName>
    <alternativeName>
        <fullName evidence="16 17">Phosphotransferase system, enzyme I</fullName>
    </alternativeName>
</protein>
<reference evidence="25" key="1">
    <citation type="submission" date="2017-02" db="EMBL/GenBank/DDBJ databases">
        <authorList>
            <person name="Varghese N."/>
            <person name="Submissions S."/>
        </authorList>
    </citation>
    <scope>NUCLEOTIDE SEQUENCE [LARGE SCALE GENOMIC DNA]</scope>
    <source>
        <strain evidence="25">DSM 3072</strain>
    </source>
</reference>
<feature type="binding site" evidence="19">
    <location>
        <position position="322"/>
    </location>
    <ligand>
        <name>phosphoenolpyruvate</name>
        <dbReference type="ChEBI" id="CHEBI:58702"/>
    </ligand>
</feature>
<dbReference type="InterPro" id="IPR036618">
    <property type="entry name" value="PtsI_HPr-bd_sf"/>
</dbReference>
<keyword evidence="14 17" id="KW-0418">Kinase</keyword>
<dbReference type="PROSITE" id="PS00742">
    <property type="entry name" value="PEP_ENZYMES_2"/>
    <property type="match status" value="1"/>
</dbReference>
<evidence type="ECO:0000256" key="3">
    <source>
        <dbReference type="ARBA" id="ARBA00002728"/>
    </source>
</evidence>
<dbReference type="GO" id="GO:0008965">
    <property type="term" value="F:phosphoenolpyruvate-protein phosphotransferase activity"/>
    <property type="evidence" value="ECO:0007669"/>
    <property type="project" value="UniProtKB-EC"/>
</dbReference>
<keyword evidence="25" id="KW-1185">Reference proteome</keyword>
<comment type="subcellular location">
    <subcellularLocation>
        <location evidence="4 17">Cytoplasm</location>
    </subcellularLocation>
</comment>
<evidence type="ECO:0000256" key="12">
    <source>
        <dbReference type="ARBA" id="ARBA00022683"/>
    </source>
</evidence>
<dbReference type="EC" id="2.7.3.9" evidence="6 17"/>
<keyword evidence="9 17" id="KW-0963">Cytoplasm</keyword>
<dbReference type="Pfam" id="PF05524">
    <property type="entry name" value="PEP-utilisers_N"/>
    <property type="match status" value="1"/>
</dbReference>
<feature type="binding site" evidence="19">
    <location>
        <position position="491"/>
    </location>
    <ligand>
        <name>phosphoenolpyruvate</name>
        <dbReference type="ChEBI" id="CHEBI:58702"/>
    </ligand>
</feature>
<evidence type="ECO:0000256" key="15">
    <source>
        <dbReference type="ARBA" id="ARBA00022842"/>
    </source>
</evidence>
<evidence type="ECO:0000259" key="22">
    <source>
        <dbReference type="Pfam" id="PF02896"/>
    </source>
</evidence>
<evidence type="ECO:0000259" key="23">
    <source>
        <dbReference type="Pfam" id="PF05524"/>
    </source>
</evidence>
<evidence type="ECO:0000256" key="8">
    <source>
        <dbReference type="ARBA" id="ARBA00022448"/>
    </source>
</evidence>
<comment type="similarity">
    <text evidence="5 17">Belongs to the PEP-utilizing enzyme family.</text>
</comment>
<dbReference type="PANTHER" id="PTHR46244">
    <property type="entry name" value="PHOSPHOENOLPYRUVATE-PROTEIN PHOSPHOTRANSFERASE"/>
    <property type="match status" value="1"/>
</dbReference>
<evidence type="ECO:0000256" key="19">
    <source>
        <dbReference type="PIRSR" id="PIRSR000732-2"/>
    </source>
</evidence>
<keyword evidence="11 17" id="KW-0808">Transferase</keyword>
<keyword evidence="8 17" id="KW-0813">Transport</keyword>
<keyword evidence="12 17" id="KW-0598">Phosphotransferase system</keyword>
<dbReference type="Pfam" id="PF00391">
    <property type="entry name" value="PEP-utilizers"/>
    <property type="match status" value="1"/>
</dbReference>
<keyword evidence="24" id="KW-0670">Pyruvate</keyword>
<evidence type="ECO:0000256" key="2">
    <source>
        <dbReference type="ARBA" id="ARBA00001946"/>
    </source>
</evidence>
<dbReference type="InterPro" id="IPR036637">
    <property type="entry name" value="Phosphohistidine_dom_sf"/>
</dbReference>
<comment type="function">
    <text evidence="3 17">General (non sugar-specific) component of the phosphoenolpyruvate-dependent sugar phosphotransferase system (sugar PTS). This major carbohydrate active-transport system catalyzes the phosphorylation of incoming sugar substrates concomitantly with their translocation across the cell membrane. Enzyme I transfers the phosphoryl group from phosphoenolpyruvate (PEP) to the phosphoryl carrier protein (HPr).</text>
</comment>
<evidence type="ECO:0000256" key="18">
    <source>
        <dbReference type="PIRSR" id="PIRSR000732-1"/>
    </source>
</evidence>
<evidence type="ECO:0000256" key="1">
    <source>
        <dbReference type="ARBA" id="ARBA00000683"/>
    </source>
</evidence>
<evidence type="ECO:0000256" key="7">
    <source>
        <dbReference type="ARBA" id="ARBA00016544"/>
    </source>
</evidence>
<dbReference type="SUPFAM" id="SSF51621">
    <property type="entry name" value="Phosphoenolpyruvate/pyruvate domain"/>
    <property type="match status" value="1"/>
</dbReference>
<dbReference type="PANTHER" id="PTHR46244:SF3">
    <property type="entry name" value="PHOSPHOENOLPYRUVATE-PROTEIN PHOSPHOTRANSFERASE"/>
    <property type="match status" value="1"/>
</dbReference>
<dbReference type="SUPFAM" id="SSF47831">
    <property type="entry name" value="Enzyme I of the PEP:sugar phosphotransferase system HPr-binding (sub)domain"/>
    <property type="match status" value="1"/>
</dbReference>
<keyword evidence="13 17" id="KW-0479">Metal-binding</keyword>
<evidence type="ECO:0000256" key="17">
    <source>
        <dbReference type="PIRNR" id="PIRNR000732"/>
    </source>
</evidence>
<dbReference type="EMBL" id="FUXX01000037">
    <property type="protein sequence ID" value="SKA66720.1"/>
    <property type="molecule type" value="Genomic_DNA"/>
</dbReference>
<evidence type="ECO:0000256" key="4">
    <source>
        <dbReference type="ARBA" id="ARBA00004496"/>
    </source>
</evidence>
<dbReference type="GO" id="GO:0016301">
    <property type="term" value="F:kinase activity"/>
    <property type="evidence" value="ECO:0007669"/>
    <property type="project" value="UniProtKB-KW"/>
</dbReference>
<evidence type="ECO:0000256" key="9">
    <source>
        <dbReference type="ARBA" id="ARBA00022490"/>
    </source>
</evidence>
<feature type="binding site" evidence="20">
    <location>
        <position position="481"/>
    </location>
    <ligand>
        <name>Mg(2+)</name>
        <dbReference type="ChEBI" id="CHEBI:18420"/>
    </ligand>
</feature>
<evidence type="ECO:0000313" key="25">
    <source>
        <dbReference type="Proteomes" id="UP000242432"/>
    </source>
</evidence>
<comment type="cofactor">
    <cofactor evidence="2 17 20">
        <name>Mg(2+)</name>
        <dbReference type="ChEBI" id="CHEBI:18420"/>
    </cofactor>
</comment>
<dbReference type="STRING" id="83771.SAMN02910357_01868"/>
<dbReference type="RefSeq" id="WP_078929221.1">
    <property type="nucleotide sequence ID" value="NZ_FUXX01000037.1"/>
</dbReference>
<proteinExistence type="inferred from homology"/>
<dbReference type="SUPFAM" id="SSF52009">
    <property type="entry name" value="Phosphohistidine domain"/>
    <property type="match status" value="1"/>
</dbReference>
<dbReference type="InterPro" id="IPR024692">
    <property type="entry name" value="PTS_EI"/>
</dbReference>
<dbReference type="GO" id="GO:0005737">
    <property type="term" value="C:cytoplasm"/>
    <property type="evidence" value="ECO:0007669"/>
    <property type="project" value="UniProtKB-SubCell"/>
</dbReference>
<dbReference type="InterPro" id="IPR023151">
    <property type="entry name" value="PEP_util_CS"/>
</dbReference>
<dbReference type="Proteomes" id="UP000242432">
    <property type="component" value="Unassembled WGS sequence"/>
</dbReference>
<feature type="binding site" evidence="19">
    <location>
        <begin position="480"/>
        <end position="481"/>
    </location>
    <ligand>
        <name>phosphoenolpyruvate</name>
        <dbReference type="ChEBI" id="CHEBI:58702"/>
    </ligand>
</feature>
<feature type="binding site" evidence="19">
    <location>
        <position position="358"/>
    </location>
    <ligand>
        <name>phosphoenolpyruvate</name>
        <dbReference type="ChEBI" id="CHEBI:58702"/>
    </ligand>
</feature>
<dbReference type="InterPro" id="IPR015813">
    <property type="entry name" value="Pyrv/PenolPyrv_kinase-like_dom"/>
</dbReference>
<keyword evidence="15 17" id="KW-0460">Magnesium</keyword>
<dbReference type="Gene3D" id="3.20.20.60">
    <property type="entry name" value="Phosphoenolpyruvate-binding domains"/>
    <property type="match status" value="1"/>
</dbReference>
<name>A0A1T4VP32_9GAMM</name>
<gene>
    <name evidence="24" type="ORF">SAMN02745213_01854</name>
</gene>
<dbReference type="GO" id="GO:0046872">
    <property type="term" value="F:metal ion binding"/>
    <property type="evidence" value="ECO:0007669"/>
    <property type="project" value="UniProtKB-KW"/>
</dbReference>
<feature type="domain" description="PEP-utilising enzyme C-terminal" evidence="22">
    <location>
        <begin position="279"/>
        <end position="565"/>
    </location>
</feature>
<evidence type="ECO:0000256" key="6">
    <source>
        <dbReference type="ARBA" id="ARBA00012232"/>
    </source>
</evidence>
<evidence type="ECO:0000256" key="20">
    <source>
        <dbReference type="PIRSR" id="PIRSR000732-3"/>
    </source>
</evidence>
<evidence type="ECO:0000256" key="10">
    <source>
        <dbReference type="ARBA" id="ARBA00022597"/>
    </source>
</evidence>
<keyword evidence="10 17" id="KW-0762">Sugar transport</keyword>
<dbReference type="AlphaFoldDB" id="A0A1T4VP32"/>
<dbReference type="Gene3D" id="1.10.274.10">
    <property type="entry name" value="PtsI, HPr-binding domain"/>
    <property type="match status" value="1"/>
</dbReference>
<dbReference type="Gene3D" id="3.50.30.10">
    <property type="entry name" value="Phosphohistidine domain"/>
    <property type="match status" value="1"/>
</dbReference>
<dbReference type="NCBIfam" id="TIGR01417">
    <property type="entry name" value="PTS_I_fam"/>
    <property type="match status" value="1"/>
</dbReference>
<dbReference type="PIRSF" id="PIRSF000732">
    <property type="entry name" value="PTS_enzyme_I"/>
    <property type="match status" value="1"/>
</dbReference>
<dbReference type="PRINTS" id="PR01736">
    <property type="entry name" value="PHPHTRNFRASE"/>
</dbReference>
<dbReference type="GO" id="GO:0009401">
    <property type="term" value="P:phosphoenolpyruvate-dependent sugar phosphotransferase system"/>
    <property type="evidence" value="ECO:0007669"/>
    <property type="project" value="UniProtKB-KW"/>
</dbReference>
<dbReference type="Pfam" id="PF02896">
    <property type="entry name" value="PEP-utilizers_C"/>
    <property type="match status" value="1"/>
</dbReference>
<dbReference type="InterPro" id="IPR000121">
    <property type="entry name" value="PEP_util_C"/>
</dbReference>
<evidence type="ECO:0000259" key="21">
    <source>
        <dbReference type="Pfam" id="PF00391"/>
    </source>
</evidence>
<organism evidence="24 25">
    <name type="scientific">Succinivibrio dextrinosolvens DSM 3072</name>
    <dbReference type="NCBI Taxonomy" id="1123324"/>
    <lineage>
        <taxon>Bacteria</taxon>
        <taxon>Pseudomonadati</taxon>
        <taxon>Pseudomonadota</taxon>
        <taxon>Gammaproteobacteria</taxon>
        <taxon>Aeromonadales</taxon>
        <taxon>Succinivibrionaceae</taxon>
        <taxon>Succinivibrio</taxon>
    </lineage>
</organism>
<evidence type="ECO:0000256" key="13">
    <source>
        <dbReference type="ARBA" id="ARBA00022723"/>
    </source>
</evidence>
<dbReference type="InterPro" id="IPR050499">
    <property type="entry name" value="PEP-utilizing_PTS_enzyme"/>
</dbReference>
<feature type="active site" description="Tele-phosphohistidine intermediate" evidence="18">
    <location>
        <position position="215"/>
    </location>
</feature>
<feature type="domain" description="PEP-utilising enzyme mobile" evidence="21">
    <location>
        <begin position="181"/>
        <end position="251"/>
    </location>
</feature>
<feature type="active site" description="Proton donor" evidence="18">
    <location>
        <position position="528"/>
    </location>
</feature>
<sequence length="567" mass="63647">MYNQKKTLYTEDGDILNEKHRNLTLKGTTANKGIAFGKISFLKRVASEFDKVKIRSINAECERFEKARQHAITQLSALYEASLEKLGEQNAVLFQIHQMMLDDPDYVSSINEVIRKEKANAEYAVHKVALRFEKQFLEMDNDYMRGRASDVIDISRRINEILMMHAGKIKSKGISFESDGPVILATDDLAPSETVQLDQHTVTGIITTKGSDRSHTAIFARTMGIPTVVCIGSKLTKRYEGKFAIIDANTGTVYIDPDEETILKFNEIKKTDDAQHSHLEEFRGVPTKTRSGRKIRLYANSGSLSDIDLVKASDAEGIGLFRSEYIYLQSKDYPTEDEQFEIYKEVLKGMGDKKVIIRTLDIGADKTAEYFMLKPEDNPAMGLRAIRLCLSNRALFKTQLRALYRASVYGNLSIMVPMITSVEEVTETKKIIEAVKKELTEQHLEFKDEVEFGIMIETPAAALISDELAPYVDFFSIGTNDLTQFTLAADRQNADLVKYLNPYHHSVVRLIEMTIQNGHAAGIWVGICGELASDEHFLGKLIQLGIDEMSVVPSSVLTLRAKIASLG</sequence>